<proteinExistence type="predicted"/>
<dbReference type="Pfam" id="PF10145">
    <property type="entry name" value="PhageMin_Tail"/>
    <property type="match status" value="1"/>
</dbReference>
<dbReference type="Proteomes" id="UP001168524">
    <property type="component" value="Unassembled WGS sequence"/>
</dbReference>
<comment type="caution">
    <text evidence="2">The sequence shown here is derived from an EMBL/GenBank/DDBJ whole genome shotgun (WGS) entry which is preliminary data.</text>
</comment>
<keyword evidence="3" id="KW-1185">Reference proteome</keyword>
<gene>
    <name evidence="2" type="ORF">QTA56_07580</name>
</gene>
<evidence type="ECO:0000259" key="1">
    <source>
        <dbReference type="Pfam" id="PF10145"/>
    </source>
</evidence>
<accession>A0ABT7WN39</accession>
<protein>
    <submittedName>
        <fullName evidence="2">Phage tail tape measure protein</fullName>
    </submittedName>
</protein>
<evidence type="ECO:0000313" key="3">
    <source>
        <dbReference type="Proteomes" id="UP001168524"/>
    </source>
</evidence>
<reference evidence="2" key="1">
    <citation type="submission" date="2023-06" db="EMBL/GenBank/DDBJ databases">
        <title>Two novel species of Acinetobacter isolated from motorbike repairing workshop in Vietnam.</title>
        <authorList>
            <person name="Le N.T.T."/>
        </authorList>
    </citation>
    <scope>NUCLEOTIDE SEQUENCE</scope>
    <source>
        <strain evidence="2">VNH17</strain>
    </source>
</reference>
<organism evidence="2 3">
    <name type="scientific">Acinetobacter thutiue</name>
    <dbReference type="NCBI Taxonomy" id="2998078"/>
    <lineage>
        <taxon>Bacteria</taxon>
        <taxon>Pseudomonadati</taxon>
        <taxon>Pseudomonadota</taxon>
        <taxon>Gammaproteobacteria</taxon>
        <taxon>Moraxellales</taxon>
        <taxon>Moraxellaceae</taxon>
        <taxon>Acinetobacter</taxon>
    </lineage>
</organism>
<sequence length="732" mass="78231">MSNSNSTVSLTLQIRGQQAGQEMKKIADQQITATKQINQQWTQIGLAQAKFVTTAKAGTQATVQTARASDGLLRTNRMMEGVLRQQSIQTRIQSQQYKTQQVAVQRLTGLMQQQQQSAQQLARWMKQVESSSKQTHQQTQQTVSLWQKGAAITAGVAAGGAIVSSALQQPRDYDRQMAGIALTAAGSNRLTPEQYNKLNLQAQQLVKDSIRQGGGKREDVSAALGEFVAGGYDLDTAKKPLLLSNQAATAANADVVDMAKTGKALKQYGIPETQMELAYDKIIMAGKAGSFEIPDMAKHLPKILTSATGAGYGGQDGLNKVLASMQISMLTASAPDDAGNNLKNLYDKLQSVDFANAVGKSVPIKKGDPTKKDGKKTVFDWNQYALDSKAKGIDQIEALALLLDRQFTDNKNWIRLKSEVSQIKGNDDLANQKRREKLMQMSQMAESSEVSKLLVDREARASALAHLTNRTQLKTIESSIGDAQGIMQNNLAYNQTKDFYKNDLVLAEKQFAQSKAYDAISESLGNAKDKVISWAQGNENLAATAYGASVAVAALGAAAGIAAIATGGKGGLGGLLGRGAGVATGAGAVATGGTLATAAQVAVAGGVGYGIGTGIRNMYMMTETGQKFDDFLGEKITQTLALFGNDNAQAALESQAKYDEMIAQQEAQNQKIEEQTQLSKDLSNKLSTLITVTQQNKPVVNINGGSLVDQISQHAAKEEKRHGVDLLSYGQK</sequence>
<dbReference type="InterPro" id="IPR010090">
    <property type="entry name" value="Phage_tape_meas"/>
</dbReference>
<evidence type="ECO:0000313" key="2">
    <source>
        <dbReference type="EMBL" id="MDN0014096.1"/>
    </source>
</evidence>
<dbReference type="EMBL" id="JAUDZE010000002">
    <property type="protein sequence ID" value="MDN0014096.1"/>
    <property type="molecule type" value="Genomic_DNA"/>
</dbReference>
<feature type="domain" description="Phage tail tape measure protein" evidence="1">
    <location>
        <begin position="208"/>
        <end position="360"/>
    </location>
</feature>
<dbReference type="RefSeq" id="WP_267980327.1">
    <property type="nucleotide sequence ID" value="NZ_JAPQKF010000002.1"/>
</dbReference>
<name>A0ABT7WN39_9GAMM</name>